<dbReference type="GO" id="GO:0030677">
    <property type="term" value="C:ribonuclease P complex"/>
    <property type="evidence" value="ECO:0007669"/>
    <property type="project" value="TreeGrafter"/>
</dbReference>
<dbReference type="GO" id="GO:0042781">
    <property type="term" value="F:3'-tRNA processing endoribonuclease activity"/>
    <property type="evidence" value="ECO:0007669"/>
    <property type="project" value="TreeGrafter"/>
</dbReference>
<dbReference type="SUPFAM" id="SSF54211">
    <property type="entry name" value="Ribosomal protein S5 domain 2-like"/>
    <property type="match status" value="1"/>
</dbReference>
<keyword evidence="5 7" id="KW-0378">Hydrolase</keyword>
<evidence type="ECO:0000256" key="2">
    <source>
        <dbReference type="ARBA" id="ARBA00022694"/>
    </source>
</evidence>
<dbReference type="Pfam" id="PF00825">
    <property type="entry name" value="Ribonuclease_P"/>
    <property type="match status" value="1"/>
</dbReference>
<dbReference type="InterPro" id="IPR014721">
    <property type="entry name" value="Ribsml_uS5_D2-typ_fold_subgr"/>
</dbReference>
<protein>
    <recommendedName>
        <fullName evidence="7 8">Ribonuclease P protein component</fullName>
        <shortName evidence="7">RNase P protein</shortName>
        <shortName evidence="7">RNaseP protein</shortName>
        <ecNumber evidence="7 8">3.1.26.5</ecNumber>
    </recommendedName>
    <alternativeName>
        <fullName evidence="7">Protein C5</fullName>
    </alternativeName>
</protein>
<dbReference type="PANTHER" id="PTHR33992:SF1">
    <property type="entry name" value="RIBONUCLEASE P PROTEIN COMPONENT"/>
    <property type="match status" value="1"/>
</dbReference>
<keyword evidence="3 7" id="KW-0540">Nuclease</keyword>
<comment type="catalytic activity">
    <reaction evidence="7">
        <text>Endonucleolytic cleavage of RNA, removing 5'-extranucleotides from tRNA precursor.</text>
        <dbReference type="EC" id="3.1.26.5"/>
    </reaction>
</comment>
<comment type="similarity">
    <text evidence="7">Belongs to the RnpA family.</text>
</comment>
<dbReference type="PANTHER" id="PTHR33992">
    <property type="entry name" value="RIBONUCLEASE P PROTEIN COMPONENT"/>
    <property type="match status" value="1"/>
</dbReference>
<comment type="function">
    <text evidence="1 7">RNaseP catalyzes the removal of the 5'-leader sequence from pre-tRNA to produce the mature 5'-terminus. It can also cleave other RNA substrates such as 4.5S RNA. The protein component plays an auxiliary but essential role in vivo by binding to the 5'-leader sequence and broadening the substrate specificity of the ribozyme.</text>
</comment>
<keyword evidence="4 7" id="KW-0255">Endonuclease</keyword>
<dbReference type="RefSeq" id="WP_164031822.1">
    <property type="nucleotide sequence ID" value="NZ_JAABOQ010000003.1"/>
</dbReference>
<name>A0A6M0CK89_9FLAO</name>
<keyword evidence="6 7" id="KW-0694">RNA-binding</keyword>
<gene>
    <name evidence="7 9" type="primary">rnpA</name>
    <name evidence="9" type="ORF">GWK10_09185</name>
</gene>
<comment type="caution">
    <text evidence="9">The sequence shown here is derived from an EMBL/GenBank/DDBJ whole genome shotgun (WGS) entry which is preliminary data.</text>
</comment>
<dbReference type="Gene3D" id="3.30.230.10">
    <property type="match status" value="1"/>
</dbReference>
<dbReference type="EMBL" id="JAABOQ010000003">
    <property type="protein sequence ID" value="NER17383.1"/>
    <property type="molecule type" value="Genomic_DNA"/>
</dbReference>
<evidence type="ECO:0000256" key="1">
    <source>
        <dbReference type="ARBA" id="ARBA00002663"/>
    </source>
</evidence>
<dbReference type="Proteomes" id="UP000474296">
    <property type="component" value="Unassembled WGS sequence"/>
</dbReference>
<dbReference type="InterPro" id="IPR000100">
    <property type="entry name" value="RNase_P"/>
</dbReference>
<evidence type="ECO:0000256" key="3">
    <source>
        <dbReference type="ARBA" id="ARBA00022722"/>
    </source>
</evidence>
<dbReference type="PROSITE" id="PS00648">
    <property type="entry name" value="RIBONUCLEASE_P"/>
    <property type="match status" value="1"/>
</dbReference>
<keyword evidence="2 7" id="KW-0819">tRNA processing</keyword>
<dbReference type="GO" id="GO:0004526">
    <property type="term" value="F:ribonuclease P activity"/>
    <property type="evidence" value="ECO:0007669"/>
    <property type="project" value="UniProtKB-UniRule"/>
</dbReference>
<evidence type="ECO:0000256" key="5">
    <source>
        <dbReference type="ARBA" id="ARBA00022801"/>
    </source>
</evidence>
<sequence length="128" mass="14920">MNQKYPHKEKLKSRKLIEKIFAEGKSVSQFPLKMVYLPVELNSDSPLQVGVSAPKRKFKNAVTRNRIKRLMRESYRLNKHLIFNNLPTSYACMILYIGKEEPDFGALQITTQKLFTKFLEKEKSDQPG</sequence>
<dbReference type="GO" id="GO:0000049">
    <property type="term" value="F:tRNA binding"/>
    <property type="evidence" value="ECO:0007669"/>
    <property type="project" value="UniProtKB-UniRule"/>
</dbReference>
<evidence type="ECO:0000256" key="8">
    <source>
        <dbReference type="NCBIfam" id="TIGR00188"/>
    </source>
</evidence>
<comment type="subunit">
    <text evidence="7">Consists of a catalytic RNA component (M1 or rnpB) and a protein subunit.</text>
</comment>
<evidence type="ECO:0000256" key="6">
    <source>
        <dbReference type="ARBA" id="ARBA00022884"/>
    </source>
</evidence>
<evidence type="ECO:0000256" key="7">
    <source>
        <dbReference type="HAMAP-Rule" id="MF_00227"/>
    </source>
</evidence>
<dbReference type="EC" id="3.1.26.5" evidence="7 8"/>
<evidence type="ECO:0000313" key="10">
    <source>
        <dbReference type="Proteomes" id="UP000474296"/>
    </source>
</evidence>
<keyword evidence="10" id="KW-1185">Reference proteome</keyword>
<dbReference type="NCBIfam" id="TIGR00188">
    <property type="entry name" value="rnpA"/>
    <property type="match status" value="1"/>
</dbReference>
<dbReference type="GO" id="GO:0001682">
    <property type="term" value="P:tRNA 5'-leader removal"/>
    <property type="evidence" value="ECO:0007669"/>
    <property type="project" value="UniProtKB-UniRule"/>
</dbReference>
<evidence type="ECO:0000256" key="4">
    <source>
        <dbReference type="ARBA" id="ARBA00022759"/>
    </source>
</evidence>
<reference evidence="9 10" key="1">
    <citation type="submission" date="2020-01" db="EMBL/GenBank/DDBJ databases">
        <title>Spongiivirga citrea KCTC 32990T.</title>
        <authorList>
            <person name="Wang G."/>
        </authorList>
    </citation>
    <scope>NUCLEOTIDE SEQUENCE [LARGE SCALE GENOMIC DNA]</scope>
    <source>
        <strain evidence="9 10">KCTC 32990</strain>
    </source>
</reference>
<dbReference type="InterPro" id="IPR020539">
    <property type="entry name" value="RNase_P_CS"/>
</dbReference>
<dbReference type="InterPro" id="IPR020568">
    <property type="entry name" value="Ribosomal_Su5_D2-typ_SF"/>
</dbReference>
<dbReference type="HAMAP" id="MF_00227">
    <property type="entry name" value="RNase_P"/>
    <property type="match status" value="1"/>
</dbReference>
<dbReference type="AlphaFoldDB" id="A0A6M0CK89"/>
<proteinExistence type="inferred from homology"/>
<organism evidence="9 10">
    <name type="scientific">Spongiivirga citrea</name>
    <dbReference type="NCBI Taxonomy" id="1481457"/>
    <lineage>
        <taxon>Bacteria</taxon>
        <taxon>Pseudomonadati</taxon>
        <taxon>Bacteroidota</taxon>
        <taxon>Flavobacteriia</taxon>
        <taxon>Flavobacteriales</taxon>
        <taxon>Flavobacteriaceae</taxon>
        <taxon>Spongiivirga</taxon>
    </lineage>
</organism>
<accession>A0A6M0CK89</accession>
<evidence type="ECO:0000313" key="9">
    <source>
        <dbReference type="EMBL" id="NER17383.1"/>
    </source>
</evidence>